<dbReference type="AlphaFoldDB" id="A0AAW1QKC2"/>
<protein>
    <submittedName>
        <fullName evidence="2">Uncharacterized protein</fullName>
    </submittedName>
</protein>
<organism evidence="2 3">
    <name type="scientific">Elliptochloris bilobata</name>
    <dbReference type="NCBI Taxonomy" id="381761"/>
    <lineage>
        <taxon>Eukaryota</taxon>
        <taxon>Viridiplantae</taxon>
        <taxon>Chlorophyta</taxon>
        <taxon>core chlorophytes</taxon>
        <taxon>Trebouxiophyceae</taxon>
        <taxon>Trebouxiophyceae incertae sedis</taxon>
        <taxon>Elliptochloris clade</taxon>
        <taxon>Elliptochloris</taxon>
    </lineage>
</organism>
<evidence type="ECO:0000313" key="3">
    <source>
        <dbReference type="Proteomes" id="UP001445335"/>
    </source>
</evidence>
<reference evidence="2 3" key="1">
    <citation type="journal article" date="2024" name="Nat. Commun.">
        <title>Phylogenomics reveals the evolutionary origins of lichenization in chlorophyte algae.</title>
        <authorList>
            <person name="Puginier C."/>
            <person name="Libourel C."/>
            <person name="Otte J."/>
            <person name="Skaloud P."/>
            <person name="Haon M."/>
            <person name="Grisel S."/>
            <person name="Petersen M."/>
            <person name="Berrin J.G."/>
            <person name="Delaux P.M."/>
            <person name="Dal Grande F."/>
            <person name="Keller J."/>
        </authorList>
    </citation>
    <scope>NUCLEOTIDE SEQUENCE [LARGE SCALE GENOMIC DNA]</scope>
    <source>
        <strain evidence="2 3">SAG 245.80</strain>
    </source>
</reference>
<dbReference type="Proteomes" id="UP001445335">
    <property type="component" value="Unassembled WGS sequence"/>
</dbReference>
<gene>
    <name evidence="2" type="ORF">WJX81_000006</name>
</gene>
<keyword evidence="3" id="KW-1185">Reference proteome</keyword>
<sequence>MKLTILAVLSCALAVWAQGSLYPYDALAQLTAPDIQLVQAQVGTVASVVHGVNNKNDPTCNGALCDIPTRGFTCDQAVVNAHKTKWCMNKTGAQCGAVQGTTIFNVTAASAGLDAVAGAFAGMPWSPVDPGIAAAQTQLQSAYSSAVSNAGTVPTDVIRNALSTLGTEFRTKTACGMRIVIRADMAPSATKDCLYCACGAPSNASVPYIEWKLASAGCAASSTEAAAPQTATGG</sequence>
<accession>A0AAW1QKC2</accession>
<feature type="signal peptide" evidence="1">
    <location>
        <begin position="1"/>
        <end position="17"/>
    </location>
</feature>
<comment type="caution">
    <text evidence="2">The sequence shown here is derived from an EMBL/GenBank/DDBJ whole genome shotgun (WGS) entry which is preliminary data.</text>
</comment>
<keyword evidence="1" id="KW-0732">Signal</keyword>
<name>A0AAW1QKC2_9CHLO</name>
<proteinExistence type="predicted"/>
<evidence type="ECO:0000313" key="2">
    <source>
        <dbReference type="EMBL" id="KAK9821735.1"/>
    </source>
</evidence>
<evidence type="ECO:0000256" key="1">
    <source>
        <dbReference type="SAM" id="SignalP"/>
    </source>
</evidence>
<dbReference type="EMBL" id="JALJOU010000097">
    <property type="protein sequence ID" value="KAK9821735.1"/>
    <property type="molecule type" value="Genomic_DNA"/>
</dbReference>
<feature type="chain" id="PRO_5043318129" evidence="1">
    <location>
        <begin position="18"/>
        <end position="234"/>
    </location>
</feature>